<keyword evidence="3" id="KW-1185">Reference proteome</keyword>
<name>A0ABR8WUL7_9MICO</name>
<feature type="compositionally biased region" description="Basic and acidic residues" evidence="1">
    <location>
        <begin position="1"/>
        <end position="18"/>
    </location>
</feature>
<gene>
    <name evidence="2" type="ORF">H9634_06085</name>
</gene>
<accession>A0ABR8WUL7</accession>
<reference evidence="2 3" key="1">
    <citation type="submission" date="2020-08" db="EMBL/GenBank/DDBJ databases">
        <title>A Genomic Blueprint of the Chicken Gut Microbiome.</title>
        <authorList>
            <person name="Gilroy R."/>
            <person name="Ravi A."/>
            <person name="Getino M."/>
            <person name="Pursley I."/>
            <person name="Horton D.L."/>
            <person name="Alikhan N.-F."/>
            <person name="Baker D."/>
            <person name="Gharbi K."/>
            <person name="Hall N."/>
            <person name="Watson M."/>
            <person name="Adriaenssens E.M."/>
            <person name="Foster-Nyarko E."/>
            <person name="Jarju S."/>
            <person name="Secka A."/>
            <person name="Antonio M."/>
            <person name="Oren A."/>
            <person name="Chaudhuri R."/>
            <person name="La Ragione R.M."/>
            <person name="Hildebrand F."/>
            <person name="Pallen M.J."/>
        </authorList>
    </citation>
    <scope>NUCLEOTIDE SEQUENCE [LARGE SCALE GENOMIC DNA]</scope>
    <source>
        <strain evidence="2 3">Re57</strain>
    </source>
</reference>
<protein>
    <submittedName>
        <fullName evidence="2">Uncharacterized protein</fullName>
    </submittedName>
</protein>
<evidence type="ECO:0000256" key="1">
    <source>
        <dbReference type="SAM" id="MobiDB-lite"/>
    </source>
</evidence>
<dbReference type="Proteomes" id="UP000651517">
    <property type="component" value="Unassembled WGS sequence"/>
</dbReference>
<proteinExistence type="predicted"/>
<comment type="caution">
    <text evidence="2">The sequence shown here is derived from an EMBL/GenBank/DDBJ whole genome shotgun (WGS) entry which is preliminary data.</text>
</comment>
<dbReference type="EMBL" id="JACSPY010000004">
    <property type="protein sequence ID" value="MBD8020346.1"/>
    <property type="molecule type" value="Genomic_DNA"/>
</dbReference>
<organism evidence="2 3">
    <name type="scientific">Brevibacterium gallinarum</name>
    <dbReference type="NCBI Taxonomy" id="2762220"/>
    <lineage>
        <taxon>Bacteria</taxon>
        <taxon>Bacillati</taxon>
        <taxon>Actinomycetota</taxon>
        <taxon>Actinomycetes</taxon>
        <taxon>Micrococcales</taxon>
        <taxon>Brevibacteriaceae</taxon>
        <taxon>Brevibacterium</taxon>
    </lineage>
</organism>
<feature type="region of interest" description="Disordered" evidence="1">
    <location>
        <begin position="1"/>
        <end position="26"/>
    </location>
</feature>
<sequence>MTSDSPSRREAGSPDKPRIPGISPAARDAALLMRSSTRRVRADHGHLAAGDSR</sequence>
<dbReference type="RefSeq" id="WP_191725818.1">
    <property type="nucleotide sequence ID" value="NZ_JACSPY010000004.1"/>
</dbReference>
<evidence type="ECO:0000313" key="2">
    <source>
        <dbReference type="EMBL" id="MBD8020346.1"/>
    </source>
</evidence>
<evidence type="ECO:0000313" key="3">
    <source>
        <dbReference type="Proteomes" id="UP000651517"/>
    </source>
</evidence>